<dbReference type="AlphaFoldDB" id="A0A6A1US76"/>
<gene>
    <name evidence="8" type="ORF">CJ030_MR8G005833</name>
</gene>
<dbReference type="PANTHER" id="PTHR36044:SF1">
    <property type="entry name" value="HEME BINDING PROTEIN"/>
    <property type="match status" value="1"/>
</dbReference>
<keyword evidence="5" id="KW-0408">Iron</keyword>
<evidence type="ECO:0000256" key="1">
    <source>
        <dbReference type="ARBA" id="ARBA00022448"/>
    </source>
</evidence>
<evidence type="ECO:0000313" key="9">
    <source>
        <dbReference type="Proteomes" id="UP000516437"/>
    </source>
</evidence>
<sequence length="362" mass="39808">MLRHLLLVLVFFLSSASIGRVGSHNDSGEWSCESASEIHVEAQFRPGIITLDGHADDWKDIDGFEFSLLPALDPHEDDKYQGGKMTVKALHDGHDIFFLLQVDGDYAYSMGNSNKCPSVALMFQIGESASYRNMGGCSEGRDTCTNKTCKGHEVDIMHFSIGNAIPGRLYGGNPIDNRDGNGGDRFGHLVDLYGWTPHCRYLDGTGPSGNDTSAQNDWKGAWWHSSFALHSGFVEEDSPYASDGQKGTYYFEFSRPLRTMDHLQQDTQFTLGRSSEMSVGFWYPVDGQPWHGSGHYSISCDWVPLDISSSSSMLMTSAPGGSGNASSTFALLLSVVSLCLSVFMGYRIFKPKSVPFTPIENL</sequence>
<feature type="chain" id="PRO_5025691968" description="Cytochrome c-552/DMSO reductase-like haem-binding domain-containing protein" evidence="6">
    <location>
        <begin position="24"/>
        <end position="362"/>
    </location>
</feature>
<dbReference type="GO" id="GO:0046872">
    <property type="term" value="F:metal ion binding"/>
    <property type="evidence" value="ECO:0007669"/>
    <property type="project" value="UniProtKB-KW"/>
</dbReference>
<keyword evidence="9" id="KW-1185">Reference proteome</keyword>
<reference evidence="8 9" key="1">
    <citation type="journal article" date="2019" name="Plant Biotechnol. J.">
        <title>The red bayberry genome and genetic basis of sex determination.</title>
        <authorList>
            <person name="Jia H.M."/>
            <person name="Jia H.J."/>
            <person name="Cai Q.L."/>
            <person name="Wang Y."/>
            <person name="Zhao H.B."/>
            <person name="Yang W.F."/>
            <person name="Wang G.Y."/>
            <person name="Li Y.H."/>
            <person name="Zhan D.L."/>
            <person name="Shen Y.T."/>
            <person name="Niu Q.F."/>
            <person name="Chang L."/>
            <person name="Qiu J."/>
            <person name="Zhao L."/>
            <person name="Xie H.B."/>
            <person name="Fu W.Y."/>
            <person name="Jin J."/>
            <person name="Li X.W."/>
            <person name="Jiao Y."/>
            <person name="Zhou C.C."/>
            <person name="Tu T."/>
            <person name="Chai C.Y."/>
            <person name="Gao J.L."/>
            <person name="Fan L.J."/>
            <person name="van de Weg E."/>
            <person name="Wang J.Y."/>
            <person name="Gao Z.S."/>
        </authorList>
    </citation>
    <scope>NUCLEOTIDE SEQUENCE [LARGE SCALE GENOMIC DNA]</scope>
    <source>
        <tissue evidence="8">Leaves</tissue>
    </source>
</reference>
<accession>A0A6A1US76</accession>
<feature type="domain" description="Cytochrome c-552/DMSO reductase-like haem-binding" evidence="7">
    <location>
        <begin position="55"/>
        <end position="297"/>
    </location>
</feature>
<feature type="signal peptide" evidence="6">
    <location>
        <begin position="1"/>
        <end position="23"/>
    </location>
</feature>
<evidence type="ECO:0000256" key="4">
    <source>
        <dbReference type="ARBA" id="ARBA00022982"/>
    </source>
</evidence>
<dbReference type="CDD" id="cd00241">
    <property type="entry name" value="DOMON_like"/>
    <property type="match status" value="1"/>
</dbReference>
<dbReference type="SMART" id="SM00887">
    <property type="entry name" value="EB_dh"/>
    <property type="match status" value="1"/>
</dbReference>
<protein>
    <recommendedName>
        <fullName evidence="7">Cytochrome c-552/DMSO reductase-like haem-binding domain-containing protein</fullName>
    </recommendedName>
</protein>
<keyword evidence="1" id="KW-0813">Transport</keyword>
<proteinExistence type="predicted"/>
<evidence type="ECO:0000256" key="6">
    <source>
        <dbReference type="SAM" id="SignalP"/>
    </source>
</evidence>
<dbReference type="GO" id="GO:0020037">
    <property type="term" value="F:heme binding"/>
    <property type="evidence" value="ECO:0007669"/>
    <property type="project" value="InterPro"/>
</dbReference>
<keyword evidence="4" id="KW-0249">Electron transport</keyword>
<dbReference type="EMBL" id="RXIC02000026">
    <property type="protein sequence ID" value="KAB1202627.1"/>
    <property type="molecule type" value="Genomic_DNA"/>
</dbReference>
<comment type="caution">
    <text evidence="8">The sequence shown here is derived from an EMBL/GenBank/DDBJ whole genome shotgun (WGS) entry which is preliminary data.</text>
</comment>
<dbReference type="PANTHER" id="PTHR36044">
    <property type="entry name" value="HEME BINDING PROTEIN"/>
    <property type="match status" value="1"/>
</dbReference>
<dbReference type="Pfam" id="PF09459">
    <property type="entry name" value="EB_dh"/>
    <property type="match status" value="1"/>
</dbReference>
<keyword evidence="2" id="KW-0349">Heme</keyword>
<keyword evidence="3" id="KW-0479">Metal-binding</keyword>
<name>A0A6A1US76_9ROSI</name>
<evidence type="ECO:0000313" key="8">
    <source>
        <dbReference type="EMBL" id="KAB1202627.1"/>
    </source>
</evidence>
<organism evidence="8 9">
    <name type="scientific">Morella rubra</name>
    <name type="common">Chinese bayberry</name>
    <dbReference type="NCBI Taxonomy" id="262757"/>
    <lineage>
        <taxon>Eukaryota</taxon>
        <taxon>Viridiplantae</taxon>
        <taxon>Streptophyta</taxon>
        <taxon>Embryophyta</taxon>
        <taxon>Tracheophyta</taxon>
        <taxon>Spermatophyta</taxon>
        <taxon>Magnoliopsida</taxon>
        <taxon>eudicotyledons</taxon>
        <taxon>Gunneridae</taxon>
        <taxon>Pentapetalae</taxon>
        <taxon>rosids</taxon>
        <taxon>fabids</taxon>
        <taxon>Fagales</taxon>
        <taxon>Myricaceae</taxon>
        <taxon>Morella</taxon>
    </lineage>
</organism>
<dbReference type="Proteomes" id="UP000516437">
    <property type="component" value="Chromosome 8"/>
</dbReference>
<evidence type="ECO:0000256" key="2">
    <source>
        <dbReference type="ARBA" id="ARBA00022617"/>
    </source>
</evidence>
<dbReference type="InterPro" id="IPR019020">
    <property type="entry name" value="Cyt-c552/DMSO_Rdtase_haem-bd"/>
</dbReference>
<evidence type="ECO:0000259" key="7">
    <source>
        <dbReference type="SMART" id="SM00887"/>
    </source>
</evidence>
<dbReference type="OrthoDB" id="2012588at2759"/>
<evidence type="ECO:0000256" key="3">
    <source>
        <dbReference type="ARBA" id="ARBA00022723"/>
    </source>
</evidence>
<keyword evidence="6" id="KW-0732">Signal</keyword>
<evidence type="ECO:0000256" key="5">
    <source>
        <dbReference type="ARBA" id="ARBA00023004"/>
    </source>
</evidence>
<dbReference type="Gene3D" id="2.60.40.1190">
    <property type="match status" value="1"/>
</dbReference>